<dbReference type="OrthoDB" id="1752105at2759"/>
<sequence>MFGTKHRQELGIPTCPLRIKAPFSVGCSPPHNDSFKLNIDGRSRGNPGQTGYGGVLRDDQGLVILCFRHHLGVGSNTYLEVMELRMGLEYCYLLNTEQVVIEGLFRNIWAEVMIIADYIDVKVCHV</sequence>
<dbReference type="GO" id="GO:0003676">
    <property type="term" value="F:nucleic acid binding"/>
    <property type="evidence" value="ECO:0007669"/>
    <property type="project" value="InterPro"/>
</dbReference>
<organism evidence="2 3">
    <name type="scientific">Olea europaea subsp. europaea</name>
    <dbReference type="NCBI Taxonomy" id="158383"/>
    <lineage>
        <taxon>Eukaryota</taxon>
        <taxon>Viridiplantae</taxon>
        <taxon>Streptophyta</taxon>
        <taxon>Embryophyta</taxon>
        <taxon>Tracheophyta</taxon>
        <taxon>Spermatophyta</taxon>
        <taxon>Magnoliopsida</taxon>
        <taxon>eudicotyledons</taxon>
        <taxon>Gunneridae</taxon>
        <taxon>Pentapetalae</taxon>
        <taxon>asterids</taxon>
        <taxon>lamiids</taxon>
        <taxon>Lamiales</taxon>
        <taxon>Oleaceae</taxon>
        <taxon>Oleeae</taxon>
        <taxon>Olea</taxon>
    </lineage>
</organism>
<dbReference type="InterPro" id="IPR002156">
    <property type="entry name" value="RNaseH_domain"/>
</dbReference>
<dbReference type="Gene3D" id="3.30.420.10">
    <property type="entry name" value="Ribonuclease H-like superfamily/Ribonuclease H"/>
    <property type="match status" value="1"/>
</dbReference>
<name>A0A8S0UDR7_OLEEU</name>
<dbReference type="InterPro" id="IPR053151">
    <property type="entry name" value="RNase_H-like"/>
</dbReference>
<dbReference type="Pfam" id="PF13456">
    <property type="entry name" value="RVT_3"/>
    <property type="match status" value="1"/>
</dbReference>
<dbReference type="PANTHER" id="PTHR47723">
    <property type="entry name" value="OS05G0353850 PROTEIN"/>
    <property type="match status" value="1"/>
</dbReference>
<proteinExistence type="predicted"/>
<dbReference type="PANTHER" id="PTHR47723:SF19">
    <property type="entry name" value="POLYNUCLEOTIDYL TRANSFERASE, RIBONUCLEASE H-LIKE SUPERFAMILY PROTEIN"/>
    <property type="match status" value="1"/>
</dbReference>
<protein>
    <submittedName>
        <fullName evidence="2">Ribonuclease h</fullName>
    </submittedName>
</protein>
<evidence type="ECO:0000313" key="3">
    <source>
        <dbReference type="Proteomes" id="UP000594638"/>
    </source>
</evidence>
<dbReference type="SUPFAM" id="SSF53098">
    <property type="entry name" value="Ribonuclease H-like"/>
    <property type="match status" value="1"/>
</dbReference>
<dbReference type="InterPro" id="IPR044730">
    <property type="entry name" value="RNase_H-like_dom_plant"/>
</dbReference>
<reference evidence="2 3" key="1">
    <citation type="submission" date="2019-12" db="EMBL/GenBank/DDBJ databases">
        <authorList>
            <person name="Alioto T."/>
            <person name="Alioto T."/>
            <person name="Gomez Garrido J."/>
        </authorList>
    </citation>
    <scope>NUCLEOTIDE SEQUENCE [LARGE SCALE GENOMIC DNA]</scope>
</reference>
<comment type="caution">
    <text evidence="2">The sequence shown here is derived from an EMBL/GenBank/DDBJ whole genome shotgun (WGS) entry which is preliminary data.</text>
</comment>
<dbReference type="Gramene" id="OE9A096173T1">
    <property type="protein sequence ID" value="OE9A096173C1"/>
    <property type="gene ID" value="OE9A096173"/>
</dbReference>
<dbReference type="AlphaFoldDB" id="A0A8S0UDR7"/>
<dbReference type="InterPro" id="IPR036397">
    <property type="entry name" value="RNaseH_sf"/>
</dbReference>
<evidence type="ECO:0000259" key="1">
    <source>
        <dbReference type="Pfam" id="PF13456"/>
    </source>
</evidence>
<feature type="domain" description="RNase H type-1" evidence="1">
    <location>
        <begin position="38"/>
        <end position="103"/>
    </location>
</feature>
<gene>
    <name evidence="2" type="ORF">OLEA9_A096173</name>
</gene>
<accession>A0A8S0UDR7</accession>
<keyword evidence="3" id="KW-1185">Reference proteome</keyword>
<dbReference type="GO" id="GO:0004523">
    <property type="term" value="F:RNA-DNA hybrid ribonuclease activity"/>
    <property type="evidence" value="ECO:0007669"/>
    <property type="project" value="InterPro"/>
</dbReference>
<dbReference type="CDD" id="cd06222">
    <property type="entry name" value="RNase_H_like"/>
    <property type="match status" value="1"/>
</dbReference>
<dbReference type="InterPro" id="IPR012337">
    <property type="entry name" value="RNaseH-like_sf"/>
</dbReference>
<dbReference type="EMBL" id="CACTIH010007537">
    <property type="protein sequence ID" value="CAA3015249.1"/>
    <property type="molecule type" value="Genomic_DNA"/>
</dbReference>
<dbReference type="Proteomes" id="UP000594638">
    <property type="component" value="Unassembled WGS sequence"/>
</dbReference>
<evidence type="ECO:0000313" key="2">
    <source>
        <dbReference type="EMBL" id="CAA3015249.1"/>
    </source>
</evidence>